<name>Q2J7H8_FRACC</name>
<feature type="domain" description="Protein kinase" evidence="1">
    <location>
        <begin position="32"/>
        <end position="361"/>
    </location>
</feature>
<accession>Q2J7H8</accession>
<sequence length="374" mass="41053">MSTVASDLEIVERLRYGASFASVPRTWGRGRYRCVRHLAEGGQGYVELARDEWSNALVVVKGAWWGGRDHDINPEYARTQYEKRSIDVEDAVAVQAALGEITHGVPALVDVVYGPSPTRHDHNALVTGGNEREVERYNREAFIVMQFIGDIGQMVPTTLDSRVTESGPLSARQVVELADQISATLEAMHTIRPQRLYQHEERIRGYWVHGDVKPENILVAGDPPRYSLVDLSTAAIVEPSAKVMPTTATPGYAPPGAEPLSPQYDLHCLAATLLFALTGDRPDDWLGGATEARSAADAAGSRADAEARDEKLRQLRGELAARRVHPMLIRLITDCLPADPRFRLGTATVLRAEIAAVRTALVAREVLSDEEPQP</sequence>
<keyword evidence="2" id="KW-0808">Transferase</keyword>
<dbReference type="SUPFAM" id="SSF56112">
    <property type="entry name" value="Protein kinase-like (PK-like)"/>
    <property type="match status" value="1"/>
</dbReference>
<dbReference type="STRING" id="106370.Francci3_3410"/>
<organism evidence="2 3">
    <name type="scientific">Frankia casuarinae (strain DSM 45818 / CECT 9043 / HFP020203 / CcI3)</name>
    <dbReference type="NCBI Taxonomy" id="106370"/>
    <lineage>
        <taxon>Bacteria</taxon>
        <taxon>Bacillati</taxon>
        <taxon>Actinomycetota</taxon>
        <taxon>Actinomycetes</taxon>
        <taxon>Frankiales</taxon>
        <taxon>Frankiaceae</taxon>
        <taxon>Frankia</taxon>
    </lineage>
</organism>
<dbReference type="EMBL" id="CP000249">
    <property type="protein sequence ID" value="ABD12764.1"/>
    <property type="molecule type" value="Genomic_DNA"/>
</dbReference>
<dbReference type="PROSITE" id="PS50011">
    <property type="entry name" value="PROTEIN_KINASE_DOM"/>
    <property type="match status" value="1"/>
</dbReference>
<dbReference type="OrthoDB" id="9801841at2"/>
<evidence type="ECO:0000313" key="2">
    <source>
        <dbReference type="EMBL" id="ABD12764.1"/>
    </source>
</evidence>
<dbReference type="PANTHER" id="PTHR24359:SF1">
    <property type="entry name" value="INHIBITOR OF NUCLEAR FACTOR KAPPA-B KINASE EPSILON SUBUNIT HOMOLOG 1-RELATED"/>
    <property type="match status" value="1"/>
</dbReference>
<evidence type="ECO:0000313" key="3">
    <source>
        <dbReference type="Proteomes" id="UP000001937"/>
    </source>
</evidence>
<dbReference type="HOGENOM" id="CLU_739173_0_0_11"/>
<dbReference type="Proteomes" id="UP000001937">
    <property type="component" value="Chromosome"/>
</dbReference>
<dbReference type="GO" id="GO:0005524">
    <property type="term" value="F:ATP binding"/>
    <property type="evidence" value="ECO:0007669"/>
    <property type="project" value="InterPro"/>
</dbReference>
<dbReference type="Gene3D" id="1.10.510.10">
    <property type="entry name" value="Transferase(Phosphotransferase) domain 1"/>
    <property type="match status" value="1"/>
</dbReference>
<keyword evidence="2" id="KW-0723">Serine/threonine-protein kinase</keyword>
<dbReference type="PANTHER" id="PTHR24359">
    <property type="entry name" value="SERINE/THREONINE-PROTEIN KINASE SBK1"/>
    <property type="match status" value="1"/>
</dbReference>
<evidence type="ECO:0000259" key="1">
    <source>
        <dbReference type="PROSITE" id="PS50011"/>
    </source>
</evidence>
<dbReference type="eggNOG" id="COG0515">
    <property type="taxonomic scope" value="Bacteria"/>
</dbReference>
<dbReference type="InterPro" id="IPR011009">
    <property type="entry name" value="Kinase-like_dom_sf"/>
</dbReference>
<dbReference type="Pfam" id="PF00069">
    <property type="entry name" value="Pkinase"/>
    <property type="match status" value="1"/>
</dbReference>
<gene>
    <name evidence="2" type="ordered locus">Francci3_3410</name>
</gene>
<proteinExistence type="predicted"/>
<reference evidence="2 3" key="1">
    <citation type="journal article" date="2007" name="Genome Res.">
        <title>Genome characteristics of facultatively symbiotic Frankia sp. strains reflect host range and host plant biogeography.</title>
        <authorList>
            <person name="Normand P."/>
            <person name="Lapierre P."/>
            <person name="Tisa L.S."/>
            <person name="Gogarten J.P."/>
            <person name="Alloisio N."/>
            <person name="Bagnarol E."/>
            <person name="Bassi C.A."/>
            <person name="Berry A.M."/>
            <person name="Bickhart D.M."/>
            <person name="Choisne N."/>
            <person name="Couloux A."/>
            <person name="Cournoyer B."/>
            <person name="Cruveiller S."/>
            <person name="Daubin V."/>
            <person name="Demange N."/>
            <person name="Francino M.P."/>
            <person name="Goltsman E."/>
            <person name="Huang Y."/>
            <person name="Kopp O.R."/>
            <person name="Labarre L."/>
            <person name="Lapidus A."/>
            <person name="Lavire C."/>
            <person name="Marechal J."/>
            <person name="Martinez M."/>
            <person name="Mastronunzio J.E."/>
            <person name="Mullin B.C."/>
            <person name="Niemann J."/>
            <person name="Pujic P."/>
            <person name="Rawnsley T."/>
            <person name="Rouy Z."/>
            <person name="Schenowitz C."/>
            <person name="Sellstedt A."/>
            <person name="Tavares F."/>
            <person name="Tomkins J.P."/>
            <person name="Vallenet D."/>
            <person name="Valverde C."/>
            <person name="Wall L.G."/>
            <person name="Wang Y."/>
            <person name="Medigue C."/>
            <person name="Benson D.R."/>
        </authorList>
    </citation>
    <scope>NUCLEOTIDE SEQUENCE [LARGE SCALE GENOMIC DNA]</scope>
    <source>
        <strain evidence="3">DSM 45818 / CECT 9043 / CcI3</strain>
    </source>
</reference>
<dbReference type="GO" id="GO:0004674">
    <property type="term" value="F:protein serine/threonine kinase activity"/>
    <property type="evidence" value="ECO:0007669"/>
    <property type="project" value="UniProtKB-KW"/>
</dbReference>
<dbReference type="RefSeq" id="WP_011437789.1">
    <property type="nucleotide sequence ID" value="NC_007777.1"/>
</dbReference>
<dbReference type="AlphaFoldDB" id="Q2J7H8"/>
<dbReference type="KEGG" id="fra:Francci3_3410"/>
<keyword evidence="3" id="KW-1185">Reference proteome</keyword>
<dbReference type="SMART" id="SM00220">
    <property type="entry name" value="S_TKc"/>
    <property type="match status" value="1"/>
</dbReference>
<protein>
    <submittedName>
        <fullName evidence="2">Serine/threonine protein kinase</fullName>
    </submittedName>
</protein>
<dbReference type="InterPro" id="IPR000719">
    <property type="entry name" value="Prot_kinase_dom"/>
</dbReference>
<keyword evidence="2" id="KW-0418">Kinase</keyword>